<dbReference type="Gene3D" id="2.130.10.10">
    <property type="entry name" value="YVTN repeat-like/Quinoprotein amine dehydrogenase"/>
    <property type="match status" value="1"/>
</dbReference>
<evidence type="ECO:0000313" key="4">
    <source>
        <dbReference type="Proteomes" id="UP001233271"/>
    </source>
</evidence>
<organism evidence="3 4">
    <name type="scientific">Cutaneotrichosporon cavernicola</name>
    <dbReference type="NCBI Taxonomy" id="279322"/>
    <lineage>
        <taxon>Eukaryota</taxon>
        <taxon>Fungi</taxon>
        <taxon>Dikarya</taxon>
        <taxon>Basidiomycota</taxon>
        <taxon>Agaricomycotina</taxon>
        <taxon>Tremellomycetes</taxon>
        <taxon>Trichosporonales</taxon>
        <taxon>Trichosporonaceae</taxon>
        <taxon>Cutaneotrichosporon</taxon>
    </lineage>
</organism>
<dbReference type="GO" id="GO:0005737">
    <property type="term" value="C:cytoplasm"/>
    <property type="evidence" value="ECO:0007669"/>
    <property type="project" value="TreeGrafter"/>
</dbReference>
<feature type="region of interest" description="Disordered" evidence="1">
    <location>
        <begin position="346"/>
        <end position="384"/>
    </location>
</feature>
<dbReference type="KEGG" id="ccac:CcaHIS019_0409330"/>
<dbReference type="InterPro" id="IPR048382">
    <property type="entry name" value="BCAS3_WD40"/>
</dbReference>
<proteinExistence type="predicted"/>
<dbReference type="RefSeq" id="XP_060457378.1">
    <property type="nucleotide sequence ID" value="XM_060600823.1"/>
</dbReference>
<feature type="region of interest" description="Disordered" evidence="1">
    <location>
        <begin position="769"/>
        <end position="806"/>
    </location>
</feature>
<reference evidence="3" key="1">
    <citation type="journal article" date="2023" name="BMC Genomics">
        <title>Chromosome-level genome assemblies of Cutaneotrichosporon spp. (Trichosporonales, Basidiomycota) reveal imbalanced evolution between nucleotide sequences and chromosome synteny.</title>
        <authorList>
            <person name="Kobayashi Y."/>
            <person name="Kayamori A."/>
            <person name="Aoki K."/>
            <person name="Shiwa Y."/>
            <person name="Matsutani M."/>
            <person name="Fujita N."/>
            <person name="Sugita T."/>
            <person name="Iwasaki W."/>
            <person name="Tanaka N."/>
            <person name="Takashima M."/>
        </authorList>
    </citation>
    <scope>NUCLEOTIDE SEQUENCE</scope>
    <source>
        <strain evidence="3">HIS019</strain>
    </source>
</reference>
<evidence type="ECO:0000313" key="3">
    <source>
        <dbReference type="EMBL" id="BEI92113.1"/>
    </source>
</evidence>
<feature type="compositionally biased region" description="Basic and acidic residues" evidence="1">
    <location>
        <begin position="888"/>
        <end position="900"/>
    </location>
</feature>
<feature type="domain" description="BCAS3 WD40" evidence="2">
    <location>
        <begin position="437"/>
        <end position="545"/>
    </location>
</feature>
<feature type="region of interest" description="Disordered" evidence="1">
    <location>
        <begin position="866"/>
        <end position="938"/>
    </location>
</feature>
<dbReference type="InterPro" id="IPR045142">
    <property type="entry name" value="BCAS3-like"/>
</dbReference>
<dbReference type="GO" id="GO:0006914">
    <property type="term" value="P:autophagy"/>
    <property type="evidence" value="ECO:0007669"/>
    <property type="project" value="InterPro"/>
</dbReference>
<evidence type="ECO:0000259" key="2">
    <source>
        <dbReference type="Pfam" id="PF21034"/>
    </source>
</evidence>
<dbReference type="InterPro" id="IPR015943">
    <property type="entry name" value="WD40/YVTN_repeat-like_dom_sf"/>
</dbReference>
<dbReference type="Pfam" id="PF21034">
    <property type="entry name" value="BCAS3_WD40"/>
    <property type="match status" value="1"/>
</dbReference>
<gene>
    <name evidence="3" type="ORF">CcaverHIS019_0409330</name>
</gene>
<accession>A0AA48L557</accession>
<sequence>MPSPQHAQRTAGAVRRTRTVQPLPVDEAQSLSSLFSNLPSISGISEMAGVGALKSLLPKSSSPSVNPLPVEEAGGAWTEADLGGGRTRVLLLWAQRALQVFAFSDGIIPDDPHAQETFPSPIEVASLPSIEYAEGAKFSALPGAQECRAARGETVLNACLLHPGMWGDHGPVVAVATLSPESGRTQALLAVSLVSLRTGQAFRRLDIGNGVAASVSASARAIVITMSHPSPSIHVVNKDLEPIAPSVTGLPGHPQSSLPVAALSGRLIAYATSEPAATSGPHGLGSIITASMTRPRISSVSSQGSGSTAAPQTTQGAILNSAVELGGGVARGVWAGLKAGAKVASQASSGRMSSSVPNDRVLENASPPDPDTAENRPLEDGTEIAPAKPLGGVWIKIVDLFPCSSAETELIAHFRIPPIRHFVPAMPTQGARSTVVRNHPVVLLDFSPDGTRLFAAPADGRDFHIFEVRPRGAMLARPGPPKGEVWDTYVLRRGNTPANVGSVSWSHDGRYVAVGTGRGTIHVFPVCPGGGKPTAASHVPLKLTNAHILPPLSVEIAPSARIRPYRTASSENLKEKAEAETPSGKAVATFTALRVHPLGKGTLCQDIAIFRTAKAELDLARLAVHQIAPRLASPPAEAHRRLSSNLTEMMRQKAGLRSESDLDVKSAVMARWALPVGGGGPEDVVALPPIKQSSKPAYTSTRESGRANIHHAEIRTHSTSPRILPSSIYLSHQVEFYSAIPTDEFSPLSVLDKVARTRRLVFRPEVEVHRPTTPDTGSFDEPLSSALHSMMDSRPSPQLPALPNGSPSKAGLWGSIPVRRAAANLNEGIDAVRREYARAQRRRRSAVGGTPLSFEDDTVFATIEDDASSAPSSDPLPPTEGGNTDTEWGDRWEDEYRQAVEDDGGAEDLVLGLMDEEEDERRRWENRQKELKKEYVKE</sequence>
<dbReference type="GeneID" id="85495983"/>
<dbReference type="AlphaFoldDB" id="A0AA48L557"/>
<keyword evidence="4" id="KW-1185">Reference proteome</keyword>
<dbReference type="PANTHER" id="PTHR13268:SF0">
    <property type="entry name" value="BCAS3 MICROTUBULE ASSOCIATED CELL MIGRATION FACTOR"/>
    <property type="match status" value="1"/>
</dbReference>
<feature type="region of interest" description="Disordered" evidence="1">
    <location>
        <begin position="1"/>
        <end position="21"/>
    </location>
</feature>
<feature type="compositionally biased region" description="Low complexity" evidence="1">
    <location>
        <begin position="346"/>
        <end position="355"/>
    </location>
</feature>
<dbReference type="EMBL" id="AP028215">
    <property type="protein sequence ID" value="BEI92113.1"/>
    <property type="molecule type" value="Genomic_DNA"/>
</dbReference>
<dbReference type="Proteomes" id="UP001233271">
    <property type="component" value="Chromosome 4"/>
</dbReference>
<dbReference type="SUPFAM" id="SSF82171">
    <property type="entry name" value="DPP6 N-terminal domain-like"/>
    <property type="match status" value="1"/>
</dbReference>
<dbReference type="GO" id="GO:0042594">
    <property type="term" value="P:response to starvation"/>
    <property type="evidence" value="ECO:0007669"/>
    <property type="project" value="TreeGrafter"/>
</dbReference>
<dbReference type="PANTHER" id="PTHR13268">
    <property type="entry name" value="BREAST CARCINOMA AMPLIFIED SEQUENCE 3"/>
    <property type="match status" value="1"/>
</dbReference>
<protein>
    <recommendedName>
        <fullName evidence="2">BCAS3 WD40 domain-containing protein</fullName>
    </recommendedName>
</protein>
<evidence type="ECO:0000256" key="1">
    <source>
        <dbReference type="SAM" id="MobiDB-lite"/>
    </source>
</evidence>
<name>A0AA48L557_9TREE</name>
<feature type="compositionally biased region" description="Basic and acidic residues" evidence="1">
    <location>
        <begin position="920"/>
        <end position="938"/>
    </location>
</feature>